<reference evidence="1 2" key="2">
    <citation type="submission" date="2018-11" db="EMBL/GenBank/DDBJ databases">
        <authorList>
            <consortium name="Pathogen Informatics"/>
        </authorList>
    </citation>
    <scope>NUCLEOTIDE SEQUENCE [LARGE SCALE GENOMIC DNA]</scope>
</reference>
<organism evidence="3">
    <name type="scientific">Onchocerca flexuosa</name>
    <dbReference type="NCBI Taxonomy" id="387005"/>
    <lineage>
        <taxon>Eukaryota</taxon>
        <taxon>Metazoa</taxon>
        <taxon>Ecdysozoa</taxon>
        <taxon>Nematoda</taxon>
        <taxon>Chromadorea</taxon>
        <taxon>Rhabditida</taxon>
        <taxon>Spirurina</taxon>
        <taxon>Spiruromorpha</taxon>
        <taxon>Filarioidea</taxon>
        <taxon>Onchocercidae</taxon>
        <taxon>Onchocerca</taxon>
    </lineage>
</organism>
<dbReference type="AlphaFoldDB" id="A0A183HFN7"/>
<dbReference type="Proteomes" id="UP000267606">
    <property type="component" value="Unassembled WGS sequence"/>
</dbReference>
<proteinExistence type="predicted"/>
<evidence type="ECO:0000313" key="1">
    <source>
        <dbReference type="EMBL" id="VDO46067.1"/>
    </source>
</evidence>
<gene>
    <name evidence="1" type="ORF">OFLC_LOCUS6298</name>
</gene>
<evidence type="ECO:0000313" key="3">
    <source>
        <dbReference type="WBParaSite" id="OFLC_0000629801-mRNA-1"/>
    </source>
</evidence>
<reference evidence="3" key="1">
    <citation type="submission" date="2016-06" db="UniProtKB">
        <authorList>
            <consortium name="WormBaseParasite"/>
        </authorList>
    </citation>
    <scope>IDENTIFICATION</scope>
</reference>
<dbReference type="WBParaSite" id="OFLC_0000629801-mRNA-1">
    <property type="protein sequence ID" value="OFLC_0000629801-mRNA-1"/>
    <property type="gene ID" value="OFLC_0000629801"/>
</dbReference>
<accession>A0A183HFN7</accession>
<protein>
    <submittedName>
        <fullName evidence="3">Vegetative cell wall protein gp1-like</fullName>
    </submittedName>
</protein>
<dbReference type="EMBL" id="UZAJ01005901">
    <property type="protein sequence ID" value="VDO46067.1"/>
    <property type="molecule type" value="Genomic_DNA"/>
</dbReference>
<name>A0A183HFN7_9BILA</name>
<keyword evidence="2" id="KW-1185">Reference proteome</keyword>
<dbReference type="STRING" id="387005.A0A183HFN7"/>
<evidence type="ECO:0000313" key="2">
    <source>
        <dbReference type="Proteomes" id="UP000267606"/>
    </source>
</evidence>
<sequence length="172" mass="17958">MNQKLITYALIISGNFPPPPTELPSFYMQQKQTSFTPPVPPQLHPPLQSPVTTLANSELPPTTFPPLPPSTFPSPPSIFTPPSSQLLASSTPVSPSFSLTSNPVVPVMEQSPVVIPPESHVAPVAAAAATAASDIPVTVNQAVSLTSVPPPVAAPLAQMTISMNAHETEQTV</sequence>